<name>A0A922I9S7_DERFA</name>
<reference evidence="2" key="2">
    <citation type="submission" date="2020-06" db="EMBL/GenBank/DDBJ databases">
        <authorList>
            <person name="Ji K."/>
            <person name="Li J."/>
        </authorList>
    </citation>
    <scope>NUCLEOTIDE SEQUENCE</scope>
    <source>
        <strain evidence="2">JKM2019</strain>
        <tissue evidence="2">Whole body</tissue>
    </source>
</reference>
<dbReference type="PANTHER" id="PTHR31859">
    <property type="entry name" value="TETRATRICOPEPTIDE REPEAT PROTEIN 39 FAMILY MEMBER"/>
    <property type="match status" value="1"/>
</dbReference>
<dbReference type="SUPFAM" id="SSF48452">
    <property type="entry name" value="TPR-like"/>
    <property type="match status" value="1"/>
</dbReference>
<dbReference type="Proteomes" id="UP000828236">
    <property type="component" value="Unassembled WGS sequence"/>
</dbReference>
<protein>
    <submittedName>
        <fullName evidence="3">Tetratricopeptide repeat protein 39B</fullName>
    </submittedName>
</protein>
<dbReference type="OrthoDB" id="6490153at2759"/>
<dbReference type="Proteomes" id="UP000790347">
    <property type="component" value="Unassembled WGS sequence"/>
</dbReference>
<evidence type="ECO:0000313" key="4">
    <source>
        <dbReference type="Proteomes" id="UP000790347"/>
    </source>
</evidence>
<dbReference type="EMBL" id="ASGP02000002">
    <property type="protein sequence ID" value="KAH9521988.1"/>
    <property type="molecule type" value="Genomic_DNA"/>
</dbReference>
<dbReference type="PANTHER" id="PTHR31859:SF1">
    <property type="entry name" value="TETRATRICOPEPTIDE REPEAT PROTEIN 39C"/>
    <property type="match status" value="1"/>
</dbReference>
<keyword evidence="4" id="KW-1185">Reference proteome</keyword>
<dbReference type="Pfam" id="PF10300">
    <property type="entry name" value="Iml2-TPR_39"/>
    <property type="match status" value="1"/>
</dbReference>
<gene>
    <name evidence="3" type="primary">TTC39B_3</name>
    <name evidence="3" type="ORF">DERF_005592</name>
    <name evidence="2" type="ORF">HUG17_3436</name>
</gene>
<evidence type="ECO:0000313" key="2">
    <source>
        <dbReference type="EMBL" id="KAH7639403.1"/>
    </source>
</evidence>
<feature type="region of interest" description="Disordered" evidence="1">
    <location>
        <begin position="378"/>
        <end position="416"/>
    </location>
</feature>
<comment type="caution">
    <text evidence="3">The sequence shown here is derived from an EMBL/GenBank/DDBJ whole genome shotgun (WGS) entry which is preliminary data.</text>
</comment>
<dbReference type="Gene3D" id="1.25.40.10">
    <property type="entry name" value="Tetratricopeptide repeat domain"/>
    <property type="match status" value="1"/>
</dbReference>
<proteinExistence type="predicted"/>
<dbReference type="InterPro" id="IPR011990">
    <property type="entry name" value="TPR-like_helical_dom_sf"/>
</dbReference>
<reference evidence="3" key="1">
    <citation type="submission" date="2013-05" db="EMBL/GenBank/DDBJ databases">
        <authorList>
            <person name="Yim A.K.Y."/>
            <person name="Chan T.F."/>
            <person name="Ji K.M."/>
            <person name="Liu X.Y."/>
            <person name="Zhou J.W."/>
            <person name="Li R.Q."/>
            <person name="Yang K.Y."/>
            <person name="Li J."/>
            <person name="Li M."/>
            <person name="Law P.T.W."/>
            <person name="Wu Y.L."/>
            <person name="Cai Z.L."/>
            <person name="Qin H."/>
            <person name="Bao Y."/>
            <person name="Leung R.K.K."/>
            <person name="Ng P.K.S."/>
            <person name="Zou J."/>
            <person name="Zhong X.J."/>
            <person name="Ran P.X."/>
            <person name="Zhong N.S."/>
            <person name="Liu Z.G."/>
            <person name="Tsui S.K.W."/>
        </authorList>
    </citation>
    <scope>NUCLEOTIDE SEQUENCE</scope>
    <source>
        <strain evidence="3">Derf</strain>
        <tissue evidence="3">Whole organism</tissue>
    </source>
</reference>
<reference evidence="3" key="4">
    <citation type="journal article" date="2022" name="Res Sq">
        <title>Comparative Genomics Reveals Insights into the Divergent Evolution of Astigmatic Mites and Household Pest Adaptations.</title>
        <authorList>
            <person name="Xiong Q."/>
            <person name="Wan A.T.-Y."/>
            <person name="Liu X.-Y."/>
            <person name="Fung C.S.-H."/>
            <person name="Xiao X."/>
            <person name="Malainual N."/>
            <person name="Hou J."/>
            <person name="Wang L."/>
            <person name="Wang M."/>
            <person name="Yang K."/>
            <person name="Cui Y."/>
            <person name="Leung E."/>
            <person name="Nong W."/>
            <person name="Shin S.-K."/>
            <person name="Au S."/>
            <person name="Jeong K.Y."/>
            <person name="Chew F.T."/>
            <person name="Hui J."/>
            <person name="Leung T.F."/>
            <person name="Tungtrongchitr A."/>
            <person name="Zhong N."/>
            <person name="Liu Z."/>
            <person name="Tsui S."/>
        </authorList>
    </citation>
    <scope>NUCLEOTIDE SEQUENCE</scope>
    <source>
        <strain evidence="3">Derf</strain>
        <tissue evidence="3">Whole organism</tissue>
    </source>
</reference>
<organism evidence="3 4">
    <name type="scientific">Dermatophagoides farinae</name>
    <name type="common">American house dust mite</name>
    <dbReference type="NCBI Taxonomy" id="6954"/>
    <lineage>
        <taxon>Eukaryota</taxon>
        <taxon>Metazoa</taxon>
        <taxon>Ecdysozoa</taxon>
        <taxon>Arthropoda</taxon>
        <taxon>Chelicerata</taxon>
        <taxon>Arachnida</taxon>
        <taxon>Acari</taxon>
        <taxon>Acariformes</taxon>
        <taxon>Sarcoptiformes</taxon>
        <taxon>Astigmata</taxon>
        <taxon>Psoroptidia</taxon>
        <taxon>Analgoidea</taxon>
        <taxon>Pyroglyphidae</taxon>
        <taxon>Dermatophagoidinae</taxon>
        <taxon>Dermatophagoides</taxon>
    </lineage>
</organism>
<accession>A0A922I9S7</accession>
<dbReference type="EMBL" id="SDOV01000007">
    <property type="protein sequence ID" value="KAH7639403.1"/>
    <property type="molecule type" value="Genomic_DNA"/>
</dbReference>
<dbReference type="InterPro" id="IPR019412">
    <property type="entry name" value="IML2/TPR_39"/>
</dbReference>
<evidence type="ECO:0000313" key="3">
    <source>
        <dbReference type="EMBL" id="KAH9521988.1"/>
    </source>
</evidence>
<sequence>MEQQQQQQQKENEPPIRHLMPLDESIMKSKKCVELLVDNRYMDAVELSSQLSDQSLYHSHCHSMLLFFKVYMSLELPEVKKAEEASQKTIKFCEEIRSLTLRDNFFVKMFFDHDYNQFNDEELHAELIRAEQTVFATLMEFCVDQSIFVLMKVSYRLRSVYMMFKSFAKILDTKEWSSETSASTFTTGVKLGLGIYNLMFSMVPERLMSILSMVGFKGSKYEGLALLREASDANDIRSFVAQMLVSFYECYLDQMWNVRSTSTVNTINYIQHGLKTNSLSIWYSLFKGKISLIENNLEQAITDFEACVRLKNCIDIKQLTTLYHWELMWCYALKGDWKKAIQCCHDLRNICVWSQSTLCYLEASFRIMYLETKLLDDQPPSKPLQRQRNNNGKGKRKQKQVQQQQQQHSSTNDETIQQQRDKIHELLTQVPEKVKRYAGRRLPMEKFSCEKFIKYQQEGRLTCPTYELFITWNHMIFIYGQEQYLLPIINHVDKYLKKFSSDLSDESYFLLMLIKGACFRQLDRLDEAKTCLLEVVKNKKIIKHDRHLYSFACLELGIVLMGQELFDDCQQKLLDARQWIKKEDPMELFVQFRVGKALRMMRRLRDNESSITTTLTNGNDNIPIANGNGDHHHHCNNVTDDINNGHSQIQAEIAVNGNSV</sequence>
<dbReference type="AlphaFoldDB" id="A0A922I9S7"/>
<evidence type="ECO:0000256" key="1">
    <source>
        <dbReference type="SAM" id="MobiDB-lite"/>
    </source>
</evidence>
<reference evidence="2" key="3">
    <citation type="journal article" date="2021" name="World Allergy Organ. J.">
        <title>Chromosome-level assembly of Dermatophagoides farinae genome and transcriptome reveals two novel allergens Der f 37 and Der f 39.</title>
        <authorList>
            <person name="Chen J."/>
            <person name="Cai Z."/>
            <person name="Fan D."/>
            <person name="Hu J."/>
            <person name="Hou Y."/>
            <person name="He Y."/>
            <person name="Zhang Z."/>
            <person name="Zhao Z."/>
            <person name="Gao P."/>
            <person name="Hu W."/>
            <person name="Sun J."/>
            <person name="Li J."/>
            <person name="Ji K."/>
        </authorList>
    </citation>
    <scope>NUCLEOTIDE SEQUENCE</scope>
    <source>
        <strain evidence="2">JKM2019</strain>
    </source>
</reference>